<evidence type="ECO:0000259" key="6">
    <source>
        <dbReference type="PROSITE" id="PS51464"/>
    </source>
</evidence>
<dbReference type="CDD" id="cd05013">
    <property type="entry name" value="SIS_RpiR"/>
    <property type="match status" value="1"/>
</dbReference>
<evidence type="ECO:0000313" key="7">
    <source>
        <dbReference type="EMBL" id="GAA4956934.1"/>
    </source>
</evidence>
<dbReference type="PANTHER" id="PTHR30514:SF1">
    <property type="entry name" value="HTH-TYPE TRANSCRIPTIONAL REGULATOR HEXR-RELATED"/>
    <property type="match status" value="1"/>
</dbReference>
<keyword evidence="1" id="KW-0805">Transcription regulation</keyword>
<dbReference type="SUPFAM" id="SSF46689">
    <property type="entry name" value="Homeodomain-like"/>
    <property type="match status" value="1"/>
</dbReference>
<organism evidence="7 8">
    <name type="scientific">Yinghuangia aomiensis</name>
    <dbReference type="NCBI Taxonomy" id="676205"/>
    <lineage>
        <taxon>Bacteria</taxon>
        <taxon>Bacillati</taxon>
        <taxon>Actinomycetota</taxon>
        <taxon>Actinomycetes</taxon>
        <taxon>Kitasatosporales</taxon>
        <taxon>Streptomycetaceae</taxon>
        <taxon>Yinghuangia</taxon>
    </lineage>
</organism>
<dbReference type="InterPro" id="IPR001347">
    <property type="entry name" value="SIS_dom"/>
</dbReference>
<dbReference type="InterPro" id="IPR036388">
    <property type="entry name" value="WH-like_DNA-bd_sf"/>
</dbReference>
<accession>A0ABP9GY85</accession>
<dbReference type="RefSeq" id="WP_345674902.1">
    <property type="nucleotide sequence ID" value="NZ_BAABHS010000005.1"/>
</dbReference>
<sequence length="291" mass="30275">MEDHSTSVRAVADAPPLRELARRTSGLSPAEQRVARAVADAPAEVVQMSVSDLATASHTSVGTVTRFCQKLGLRGFHDLKLALARETAPTHRRLADDVAPGDDAGQIARKVLSGSARALDDAAHAVDPAAVAAAADALLEARRILFAAVGTSAPLAADAAYRLTTLGLDAVFPGDTHLQHVTARTLRPGDVCFAVSHTGATRETIAALRTARTAGATTAVLTSFAGAPIADTADLVLVAGSSETTYRVEAMSSRLVHLALLDALYVTVALRHGPARDALAATEDLLTEHRY</sequence>
<dbReference type="SUPFAM" id="SSF53697">
    <property type="entry name" value="SIS domain"/>
    <property type="match status" value="1"/>
</dbReference>
<dbReference type="Proteomes" id="UP001500466">
    <property type="component" value="Unassembled WGS sequence"/>
</dbReference>
<dbReference type="PROSITE" id="PS51464">
    <property type="entry name" value="SIS"/>
    <property type="match status" value="1"/>
</dbReference>
<feature type="region of interest" description="Disordered" evidence="4">
    <location>
        <begin position="1"/>
        <end position="31"/>
    </location>
</feature>
<evidence type="ECO:0000256" key="2">
    <source>
        <dbReference type="ARBA" id="ARBA00023125"/>
    </source>
</evidence>
<comment type="caution">
    <text evidence="7">The sequence shown here is derived from an EMBL/GenBank/DDBJ whole genome shotgun (WGS) entry which is preliminary data.</text>
</comment>
<feature type="domain" description="HTH rpiR-type" evidence="5">
    <location>
        <begin position="14"/>
        <end position="90"/>
    </location>
</feature>
<evidence type="ECO:0000256" key="4">
    <source>
        <dbReference type="SAM" id="MobiDB-lite"/>
    </source>
</evidence>
<dbReference type="InterPro" id="IPR047640">
    <property type="entry name" value="RpiR-like"/>
</dbReference>
<dbReference type="Pfam" id="PF01418">
    <property type="entry name" value="HTH_6"/>
    <property type="match status" value="1"/>
</dbReference>
<dbReference type="PROSITE" id="PS51071">
    <property type="entry name" value="HTH_RPIR"/>
    <property type="match status" value="1"/>
</dbReference>
<keyword evidence="8" id="KW-1185">Reference proteome</keyword>
<evidence type="ECO:0000313" key="8">
    <source>
        <dbReference type="Proteomes" id="UP001500466"/>
    </source>
</evidence>
<dbReference type="Pfam" id="PF01380">
    <property type="entry name" value="SIS"/>
    <property type="match status" value="1"/>
</dbReference>
<dbReference type="EMBL" id="BAABHS010000005">
    <property type="protein sequence ID" value="GAA4956934.1"/>
    <property type="molecule type" value="Genomic_DNA"/>
</dbReference>
<protein>
    <submittedName>
        <fullName evidence="7">MurR/RpiR family transcriptional regulator</fullName>
    </submittedName>
</protein>
<gene>
    <name evidence="7" type="ORF">GCM10023205_19060</name>
</gene>
<evidence type="ECO:0000259" key="5">
    <source>
        <dbReference type="PROSITE" id="PS51071"/>
    </source>
</evidence>
<dbReference type="InterPro" id="IPR035472">
    <property type="entry name" value="RpiR-like_SIS"/>
</dbReference>
<dbReference type="Gene3D" id="3.40.50.10490">
    <property type="entry name" value="Glucose-6-phosphate isomerase like protein, domain 1"/>
    <property type="match status" value="1"/>
</dbReference>
<proteinExistence type="predicted"/>
<dbReference type="InterPro" id="IPR009057">
    <property type="entry name" value="Homeodomain-like_sf"/>
</dbReference>
<dbReference type="InterPro" id="IPR046348">
    <property type="entry name" value="SIS_dom_sf"/>
</dbReference>
<dbReference type="InterPro" id="IPR000281">
    <property type="entry name" value="HTH_RpiR"/>
</dbReference>
<dbReference type="Gene3D" id="1.10.10.10">
    <property type="entry name" value="Winged helix-like DNA-binding domain superfamily/Winged helix DNA-binding domain"/>
    <property type="match status" value="1"/>
</dbReference>
<feature type="domain" description="SIS" evidence="6">
    <location>
        <begin position="134"/>
        <end position="274"/>
    </location>
</feature>
<keyword evidence="3" id="KW-0804">Transcription</keyword>
<evidence type="ECO:0000256" key="3">
    <source>
        <dbReference type="ARBA" id="ARBA00023163"/>
    </source>
</evidence>
<reference evidence="8" key="1">
    <citation type="journal article" date="2019" name="Int. J. Syst. Evol. Microbiol.">
        <title>The Global Catalogue of Microorganisms (GCM) 10K type strain sequencing project: providing services to taxonomists for standard genome sequencing and annotation.</title>
        <authorList>
            <consortium name="The Broad Institute Genomics Platform"/>
            <consortium name="The Broad Institute Genome Sequencing Center for Infectious Disease"/>
            <person name="Wu L."/>
            <person name="Ma J."/>
        </authorList>
    </citation>
    <scope>NUCLEOTIDE SEQUENCE [LARGE SCALE GENOMIC DNA]</scope>
    <source>
        <strain evidence="8">JCM 17986</strain>
    </source>
</reference>
<evidence type="ECO:0000256" key="1">
    <source>
        <dbReference type="ARBA" id="ARBA00023015"/>
    </source>
</evidence>
<name>A0ABP9GY85_9ACTN</name>
<dbReference type="PANTHER" id="PTHR30514">
    <property type="entry name" value="GLUCOKINASE"/>
    <property type="match status" value="1"/>
</dbReference>
<keyword evidence="2" id="KW-0238">DNA-binding</keyword>